<protein>
    <recommendedName>
        <fullName evidence="5">Histone H1-like protein Hc1</fullName>
    </recommendedName>
</protein>
<evidence type="ECO:0000256" key="1">
    <source>
        <dbReference type="ARBA" id="ARBA00002333"/>
    </source>
</evidence>
<dbReference type="GO" id="GO:0030527">
    <property type="term" value="F:structural constituent of chromatin"/>
    <property type="evidence" value="ECO:0007669"/>
    <property type="project" value="InterPro"/>
</dbReference>
<comment type="function">
    <text evidence="1">Might have a role analogous to that of eukaryotic histone proteins.</text>
</comment>
<dbReference type="RefSeq" id="WP_090330841.1">
    <property type="nucleotide sequence ID" value="NZ_FNXY01000001.1"/>
</dbReference>
<dbReference type="EMBL" id="FNXY01000001">
    <property type="protein sequence ID" value="SEI37681.1"/>
    <property type="molecule type" value="Genomic_DNA"/>
</dbReference>
<dbReference type="GO" id="GO:0003677">
    <property type="term" value="F:DNA binding"/>
    <property type="evidence" value="ECO:0007669"/>
    <property type="project" value="InterPro"/>
</dbReference>
<dbReference type="Proteomes" id="UP000199532">
    <property type="component" value="Unassembled WGS sequence"/>
</dbReference>
<name>A0A1H6Q1E1_9BACT</name>
<evidence type="ECO:0000313" key="3">
    <source>
        <dbReference type="EMBL" id="SEI37681.1"/>
    </source>
</evidence>
<sequence length="59" mass="6631">MEKYAQIKQLVTEAEGDFKAFYEKGNKAAGTRVRGVMQQLKGLAQEIRAEVTEKKGEVK</sequence>
<keyword evidence="4" id="KW-1185">Reference proteome</keyword>
<dbReference type="Pfam" id="PF07432">
    <property type="entry name" value="Hc1"/>
    <property type="match status" value="1"/>
</dbReference>
<dbReference type="AlphaFoldDB" id="A0A1H6Q1E1"/>
<evidence type="ECO:0000313" key="4">
    <source>
        <dbReference type="Proteomes" id="UP000199532"/>
    </source>
</evidence>
<gene>
    <name evidence="3" type="ORF">SAMN04487995_0165</name>
</gene>
<proteinExistence type="inferred from homology"/>
<evidence type="ECO:0008006" key="5">
    <source>
        <dbReference type="Google" id="ProtNLM"/>
    </source>
</evidence>
<evidence type="ECO:0000256" key="2">
    <source>
        <dbReference type="ARBA" id="ARBA00008424"/>
    </source>
</evidence>
<accession>A0A1H6Q1E1</accession>
<comment type="similarity">
    <text evidence="2">Belongs to the histone H1/H5 family. HCT subfamily.</text>
</comment>
<dbReference type="InterPro" id="IPR010886">
    <property type="entry name" value="Hc1"/>
</dbReference>
<dbReference type="STRING" id="408657.SAMN04487995_0165"/>
<reference evidence="3 4" key="1">
    <citation type="submission" date="2016-10" db="EMBL/GenBank/DDBJ databases">
        <authorList>
            <person name="de Groot N.N."/>
        </authorList>
    </citation>
    <scope>NUCLEOTIDE SEQUENCE [LARGE SCALE GENOMIC DNA]</scope>
    <source>
        <strain evidence="3 4">DSM 19938</strain>
    </source>
</reference>
<dbReference type="OrthoDB" id="9808717at2"/>
<organism evidence="3 4">
    <name type="scientific">Dyadobacter koreensis</name>
    <dbReference type="NCBI Taxonomy" id="408657"/>
    <lineage>
        <taxon>Bacteria</taxon>
        <taxon>Pseudomonadati</taxon>
        <taxon>Bacteroidota</taxon>
        <taxon>Cytophagia</taxon>
        <taxon>Cytophagales</taxon>
        <taxon>Spirosomataceae</taxon>
        <taxon>Dyadobacter</taxon>
    </lineage>
</organism>